<dbReference type="RefSeq" id="XP_002786249.1">
    <property type="nucleotide sequence ID" value="XM_002786203.1"/>
</dbReference>
<dbReference type="EMBL" id="GG671946">
    <property type="protein sequence ID" value="EER18045.1"/>
    <property type="molecule type" value="Genomic_DNA"/>
</dbReference>
<evidence type="ECO:0000313" key="2">
    <source>
        <dbReference type="Proteomes" id="UP000007800"/>
    </source>
</evidence>
<reference evidence="1 2" key="1">
    <citation type="submission" date="2008-07" db="EMBL/GenBank/DDBJ databases">
        <authorList>
            <person name="El-Sayed N."/>
            <person name="Caler E."/>
            <person name="Inman J."/>
            <person name="Amedeo P."/>
            <person name="Hass B."/>
            <person name="Wortman J."/>
        </authorList>
    </citation>
    <scope>NUCLEOTIDE SEQUENCE [LARGE SCALE GENOMIC DNA]</scope>
    <source>
        <strain evidence="2">ATCC 50983 / TXsc</strain>
    </source>
</reference>
<protein>
    <submittedName>
        <fullName evidence="1">Uncharacterized protein</fullName>
    </submittedName>
</protein>
<keyword evidence="2" id="KW-1185">Reference proteome</keyword>
<evidence type="ECO:0000313" key="1">
    <source>
        <dbReference type="EMBL" id="EER18045.1"/>
    </source>
</evidence>
<name>C5KC14_PERM5</name>
<dbReference type="GeneID" id="9048436"/>
<gene>
    <name evidence="1" type="ORF">Pmar_PMAR019928</name>
</gene>
<organism evidence="2">
    <name type="scientific">Perkinsus marinus (strain ATCC 50983 / TXsc)</name>
    <dbReference type="NCBI Taxonomy" id="423536"/>
    <lineage>
        <taxon>Eukaryota</taxon>
        <taxon>Sar</taxon>
        <taxon>Alveolata</taxon>
        <taxon>Perkinsozoa</taxon>
        <taxon>Perkinsea</taxon>
        <taxon>Perkinsida</taxon>
        <taxon>Perkinsidae</taxon>
        <taxon>Perkinsus</taxon>
    </lineage>
</organism>
<sequence length="361" mass="40460">MVNGIPAVRSNYPILVETLMRDVYGDWKAESFPKPLPRDEAGPGGPGGRQRRYLWIDAFGVLNFVTLSERFPDRANELLGAAGTLIKTVHETLGTPRSSEFPMLVDPDRPGCYKGLRIGKLHARCNSDAGMQFDGMYWHYIDKWLFALIRYHQATKSTDALEHAIRIVKNVHLYFCVPGRGMRWKVNTDMKSIAGLGEAHPNHDAQTAFIIYTLIDSFRPGVLERELADLARPFQAYYQVAAECVSSDPLGYGLTWWTNQFLRGPEAEREREALIEIAPLALDRRFGISLPFRLYGALLGGQMSRVSSIIDNCAKMIETLIPKETSTVCGDVEHSAINKVMFAAALCPDEWVKHEDDPSVG</sequence>
<proteinExistence type="predicted"/>
<dbReference type="OMA" id="DGMYWHY"/>
<dbReference type="AlphaFoldDB" id="C5KC14"/>
<accession>C5KC14</accession>
<dbReference type="Proteomes" id="UP000007800">
    <property type="component" value="Unassembled WGS sequence"/>
</dbReference>
<dbReference type="InParanoid" id="C5KC14"/>
<dbReference type="OrthoDB" id="302966at2759"/>